<dbReference type="GO" id="GO:0016020">
    <property type="term" value="C:membrane"/>
    <property type="evidence" value="ECO:0007669"/>
    <property type="project" value="InterPro"/>
</dbReference>
<dbReference type="Proteomes" id="UP000326354">
    <property type="component" value="Chromosome"/>
</dbReference>
<dbReference type="CDD" id="cd00831">
    <property type="entry name" value="CHS_like"/>
    <property type="match status" value="1"/>
</dbReference>
<dbReference type="SUPFAM" id="SSF53901">
    <property type="entry name" value="Thiolase-like"/>
    <property type="match status" value="2"/>
</dbReference>
<proteinExistence type="inferred from homology"/>
<sequence length="356" mass="39322">MPYIHSVSCAFPPHYYDQDTLIDALKSRWSAKFFNPSRLETFHRNVLVGGRHLALPVEEYDKLEGFGGHNDAWIRVGLDVAERATNNLLQQADISPEDINLLVSNTVTGISVPSLEARLMNKISFSPYTKRLPILGLGCLAGVAGINRVCDYLEGHPKEAAIFFSVELCSLTLQRQDLSIPNIISSGLFGDGGAAVLLVGDEHPLRESSPFEVCGWRSVFFPDTERIMGWDMVDSGFKIVLSSKVPDIVSNEMPRAVADFLQDYNTQKEQLEFYVAHPGGPKVLKAMEEALDLKPDDLKYSWDCLQKHGNMSSVSVLFVLEALLKSLPAKDSLGLMTAMGPAFCSELGLIRCCLPQ</sequence>
<dbReference type="GO" id="GO:0006633">
    <property type="term" value="P:fatty acid biosynthetic process"/>
    <property type="evidence" value="ECO:0007669"/>
    <property type="project" value="InterPro"/>
</dbReference>
<evidence type="ECO:0000259" key="6">
    <source>
        <dbReference type="Pfam" id="PF08392"/>
    </source>
</evidence>
<dbReference type="EMBL" id="AP019860">
    <property type="protein sequence ID" value="BBM83207.1"/>
    <property type="molecule type" value="Genomic_DNA"/>
</dbReference>
<dbReference type="OrthoDB" id="9786288at2"/>
<accession>A0A5S9IKH5</accession>
<evidence type="ECO:0000259" key="5">
    <source>
        <dbReference type="Pfam" id="PF02797"/>
    </source>
</evidence>
<name>A0A5S9IKH5_UABAM</name>
<gene>
    <name evidence="7" type="ORF">UABAM_01558</name>
</gene>
<keyword evidence="3" id="KW-0012">Acyltransferase</keyword>
<dbReference type="InterPro" id="IPR012328">
    <property type="entry name" value="Chalcone/stilbene_synt_C"/>
</dbReference>
<dbReference type="InterPro" id="IPR013601">
    <property type="entry name" value="FAE1_typ3_polyketide_synth"/>
</dbReference>
<evidence type="ECO:0000256" key="3">
    <source>
        <dbReference type="ARBA" id="ARBA00023315"/>
    </source>
</evidence>
<evidence type="ECO:0000256" key="2">
    <source>
        <dbReference type="ARBA" id="ARBA00022679"/>
    </source>
</evidence>
<organism evidence="7 8">
    <name type="scientific">Uabimicrobium amorphum</name>
    <dbReference type="NCBI Taxonomy" id="2596890"/>
    <lineage>
        <taxon>Bacteria</taxon>
        <taxon>Pseudomonadati</taxon>
        <taxon>Planctomycetota</taxon>
        <taxon>Candidatus Uabimicrobiia</taxon>
        <taxon>Candidatus Uabimicrobiales</taxon>
        <taxon>Candidatus Uabimicrobiaceae</taxon>
        <taxon>Candidatus Uabimicrobium</taxon>
    </lineage>
</organism>
<evidence type="ECO:0000256" key="4">
    <source>
        <dbReference type="PIRSR" id="PIRSR000451-1"/>
    </source>
</evidence>
<feature type="domain" description="FAE" evidence="6">
    <location>
        <begin position="82"/>
        <end position="204"/>
    </location>
</feature>
<keyword evidence="2" id="KW-0808">Transferase</keyword>
<protein>
    <submittedName>
        <fullName evidence="7">Stilbene synthase</fullName>
    </submittedName>
</protein>
<feature type="domain" description="Chalcone/stilbene synthase C-terminal" evidence="5">
    <location>
        <begin position="219"/>
        <end position="347"/>
    </location>
</feature>
<dbReference type="PIRSF" id="PIRSF000451">
    <property type="entry name" value="PKS_III"/>
    <property type="match status" value="1"/>
</dbReference>
<dbReference type="GO" id="GO:0016747">
    <property type="term" value="F:acyltransferase activity, transferring groups other than amino-acyl groups"/>
    <property type="evidence" value="ECO:0007669"/>
    <property type="project" value="InterPro"/>
</dbReference>
<dbReference type="GO" id="GO:0030639">
    <property type="term" value="P:polyketide biosynthetic process"/>
    <property type="evidence" value="ECO:0007669"/>
    <property type="project" value="TreeGrafter"/>
</dbReference>
<dbReference type="InterPro" id="IPR011141">
    <property type="entry name" value="Polyketide_synthase_type-III"/>
</dbReference>
<evidence type="ECO:0000313" key="7">
    <source>
        <dbReference type="EMBL" id="BBM83207.1"/>
    </source>
</evidence>
<dbReference type="PANTHER" id="PTHR11877">
    <property type="entry name" value="HYDROXYMETHYLGLUTARYL-COA SYNTHASE"/>
    <property type="match status" value="1"/>
</dbReference>
<evidence type="ECO:0000313" key="8">
    <source>
        <dbReference type="Proteomes" id="UP000326354"/>
    </source>
</evidence>
<dbReference type="Pfam" id="PF08392">
    <property type="entry name" value="FAE1_CUT1_RppA"/>
    <property type="match status" value="1"/>
</dbReference>
<feature type="active site" description="Acyl-thioester intermediate" evidence="4">
    <location>
        <position position="139"/>
    </location>
</feature>
<dbReference type="Pfam" id="PF02797">
    <property type="entry name" value="Chal_sti_synt_C"/>
    <property type="match status" value="1"/>
</dbReference>
<dbReference type="AlphaFoldDB" id="A0A5S9IKH5"/>
<dbReference type="Gene3D" id="3.40.47.10">
    <property type="match status" value="2"/>
</dbReference>
<dbReference type="PANTHER" id="PTHR11877:SF99">
    <property type="entry name" value="1,3,6,8-TETRAHYDROXYNAPHTHALENE SYNTHASE"/>
    <property type="match status" value="1"/>
</dbReference>
<evidence type="ECO:0000256" key="1">
    <source>
        <dbReference type="ARBA" id="ARBA00005531"/>
    </source>
</evidence>
<comment type="similarity">
    <text evidence="1">Belongs to the thiolase-like superfamily. Chalcone/stilbene synthases family.</text>
</comment>
<dbReference type="KEGG" id="uam:UABAM_01558"/>
<dbReference type="RefSeq" id="WP_151967417.1">
    <property type="nucleotide sequence ID" value="NZ_AP019860.1"/>
</dbReference>
<dbReference type="InterPro" id="IPR016039">
    <property type="entry name" value="Thiolase-like"/>
</dbReference>
<keyword evidence="8" id="KW-1185">Reference proteome</keyword>
<reference evidence="7 8" key="1">
    <citation type="submission" date="2019-08" db="EMBL/GenBank/DDBJ databases">
        <title>Complete genome sequence of Candidatus Uab amorphum.</title>
        <authorList>
            <person name="Shiratori T."/>
            <person name="Suzuki S."/>
            <person name="Kakizawa Y."/>
            <person name="Ishida K."/>
        </authorList>
    </citation>
    <scope>NUCLEOTIDE SEQUENCE [LARGE SCALE GENOMIC DNA]</scope>
    <source>
        <strain evidence="7 8">SRT547</strain>
    </source>
</reference>